<protein>
    <submittedName>
        <fullName evidence="4">Tripartite motif-containing protein 45-like</fullName>
    </submittedName>
</protein>
<dbReference type="KEGG" id="cvn:111109295"/>
<dbReference type="PANTHER" id="PTHR25462:SF296">
    <property type="entry name" value="MEIOTIC P26, ISOFORM F"/>
    <property type="match status" value="1"/>
</dbReference>
<evidence type="ECO:0000313" key="3">
    <source>
        <dbReference type="Proteomes" id="UP000694844"/>
    </source>
</evidence>
<dbReference type="AlphaFoldDB" id="A0A8B8BE73"/>
<evidence type="ECO:0000259" key="2">
    <source>
        <dbReference type="PROSITE" id="PS50119"/>
    </source>
</evidence>
<dbReference type="SMART" id="SM00336">
    <property type="entry name" value="BBOX"/>
    <property type="match status" value="2"/>
</dbReference>
<keyword evidence="3" id="KW-1185">Reference proteome</keyword>
<dbReference type="Pfam" id="PF00643">
    <property type="entry name" value="zf-B_box"/>
    <property type="match status" value="2"/>
</dbReference>
<evidence type="ECO:0000313" key="4">
    <source>
        <dbReference type="RefSeq" id="XP_022301084.1"/>
    </source>
</evidence>
<gene>
    <name evidence="4" type="primary">LOC111109295</name>
</gene>
<organism evidence="3 4">
    <name type="scientific">Crassostrea virginica</name>
    <name type="common">Eastern oyster</name>
    <dbReference type="NCBI Taxonomy" id="6565"/>
    <lineage>
        <taxon>Eukaryota</taxon>
        <taxon>Metazoa</taxon>
        <taxon>Spiralia</taxon>
        <taxon>Lophotrochozoa</taxon>
        <taxon>Mollusca</taxon>
        <taxon>Bivalvia</taxon>
        <taxon>Autobranchia</taxon>
        <taxon>Pteriomorphia</taxon>
        <taxon>Ostreida</taxon>
        <taxon>Ostreoidea</taxon>
        <taxon>Ostreidae</taxon>
        <taxon>Crassostrea</taxon>
    </lineage>
</organism>
<dbReference type="InterPro" id="IPR047153">
    <property type="entry name" value="TRIM45/56/19-like"/>
</dbReference>
<proteinExistence type="predicted"/>
<evidence type="ECO:0000256" key="1">
    <source>
        <dbReference type="PROSITE-ProRule" id="PRU00024"/>
    </source>
</evidence>
<dbReference type="Gene3D" id="3.30.160.60">
    <property type="entry name" value="Classic Zinc Finger"/>
    <property type="match status" value="1"/>
</dbReference>
<feature type="domain" description="B box-type" evidence="2">
    <location>
        <begin position="66"/>
        <end position="102"/>
    </location>
</feature>
<keyword evidence="1" id="KW-0479">Metal-binding</keyword>
<dbReference type="OrthoDB" id="5800423at2759"/>
<accession>A0A8B8BE73</accession>
<name>A0A8B8BE73_CRAVI</name>
<keyword evidence="1" id="KW-0863">Zinc-finger</keyword>
<dbReference type="GO" id="GO:0008270">
    <property type="term" value="F:zinc ion binding"/>
    <property type="evidence" value="ECO:0007669"/>
    <property type="project" value="UniProtKB-KW"/>
</dbReference>
<feature type="domain" description="B box-type" evidence="2">
    <location>
        <begin position="9"/>
        <end position="54"/>
    </location>
</feature>
<dbReference type="GeneID" id="111109295"/>
<sequence length="280" mass="31910">MAMSASLEKDLINCDLCKKTAVRFCNNCYVSLCVECVSKHVDNLESLPHNIAPLKNKEAQLVISDCETHAGRKCEAYCQQCQAPVCTKCIIGAHKGHDAVDIVPFAELKIHEIEKNMEVTKAKLQFYKTLSSDIMRKVSKATTEYPKVEQELARLRKIWHQEVNAIFNEFHSLVKSKKDYDLKILSENQVYVQNMIGELLQLLQFNTEILQSKKASKITNYKNKNEILYNETKRHFDFDATVPSLITSTQQGKELCVDFGELEATLTRTLYMSAASEFPT</sequence>
<dbReference type="SUPFAM" id="SSF57845">
    <property type="entry name" value="B-box zinc-binding domain"/>
    <property type="match status" value="1"/>
</dbReference>
<dbReference type="PROSITE" id="PS50119">
    <property type="entry name" value="ZF_BBOX"/>
    <property type="match status" value="2"/>
</dbReference>
<dbReference type="InterPro" id="IPR000315">
    <property type="entry name" value="Znf_B-box"/>
</dbReference>
<dbReference type="PANTHER" id="PTHR25462">
    <property type="entry name" value="BONUS, ISOFORM C-RELATED"/>
    <property type="match status" value="1"/>
</dbReference>
<reference evidence="4" key="1">
    <citation type="submission" date="2025-08" db="UniProtKB">
        <authorList>
            <consortium name="RefSeq"/>
        </authorList>
    </citation>
    <scope>IDENTIFICATION</scope>
    <source>
        <tissue evidence="4">Whole sample</tissue>
    </source>
</reference>
<keyword evidence="1" id="KW-0862">Zinc</keyword>
<dbReference type="RefSeq" id="XP_022301084.1">
    <property type="nucleotide sequence ID" value="XM_022445376.1"/>
</dbReference>
<dbReference type="Proteomes" id="UP000694844">
    <property type="component" value="Chromosome 8"/>
</dbReference>